<name>A0A9W9TQN1_PENCI</name>
<dbReference type="Proteomes" id="UP001147733">
    <property type="component" value="Unassembled WGS sequence"/>
</dbReference>
<gene>
    <name evidence="1" type="ORF">N7469_004528</name>
</gene>
<comment type="caution">
    <text evidence="1">The sequence shown here is derived from an EMBL/GenBank/DDBJ whole genome shotgun (WGS) entry which is preliminary data.</text>
</comment>
<evidence type="ECO:0008006" key="3">
    <source>
        <dbReference type="Google" id="ProtNLM"/>
    </source>
</evidence>
<dbReference type="OrthoDB" id="194443at2759"/>
<dbReference type="SUPFAM" id="SSF54695">
    <property type="entry name" value="POZ domain"/>
    <property type="match status" value="1"/>
</dbReference>
<proteinExistence type="predicted"/>
<dbReference type="InterPro" id="IPR011333">
    <property type="entry name" value="SKP1/BTB/POZ_sf"/>
</dbReference>
<dbReference type="GeneID" id="81382615"/>
<evidence type="ECO:0000313" key="1">
    <source>
        <dbReference type="EMBL" id="KAJ5235360.1"/>
    </source>
</evidence>
<accession>A0A9W9TQN1</accession>
<dbReference type="EMBL" id="JAPQKT010000003">
    <property type="protein sequence ID" value="KAJ5235360.1"/>
    <property type="molecule type" value="Genomic_DNA"/>
</dbReference>
<sequence>MFYNGHFKESQEQVLDLEDMDGVISSRALDAFIQWLYRGTINFDIKSTEEKIPAAMELVRFADMYNVDELEAKMARYIKEILASAKPPYENYGLNQNTYFLKSDHIISALNLPRGHAVRRLLAAASVEGYLKGGKYKFADLAQDYTSYGADLLQECSWHCAGCSEKMYVWRTPSTERNSAYLQNK</sequence>
<dbReference type="AlphaFoldDB" id="A0A9W9TQN1"/>
<organism evidence="1 2">
    <name type="scientific">Penicillium citrinum</name>
    <dbReference type="NCBI Taxonomy" id="5077"/>
    <lineage>
        <taxon>Eukaryota</taxon>
        <taxon>Fungi</taxon>
        <taxon>Dikarya</taxon>
        <taxon>Ascomycota</taxon>
        <taxon>Pezizomycotina</taxon>
        <taxon>Eurotiomycetes</taxon>
        <taxon>Eurotiomycetidae</taxon>
        <taxon>Eurotiales</taxon>
        <taxon>Aspergillaceae</taxon>
        <taxon>Penicillium</taxon>
    </lineage>
</organism>
<dbReference type="RefSeq" id="XP_056502860.1">
    <property type="nucleotide sequence ID" value="XM_056643448.1"/>
</dbReference>
<protein>
    <recommendedName>
        <fullName evidence="3">BTB domain-containing protein</fullName>
    </recommendedName>
</protein>
<reference evidence="1" key="2">
    <citation type="journal article" date="2023" name="IMA Fungus">
        <title>Comparative genomic study of the Penicillium genus elucidates a diverse pangenome and 15 lateral gene transfer events.</title>
        <authorList>
            <person name="Petersen C."/>
            <person name="Sorensen T."/>
            <person name="Nielsen M.R."/>
            <person name="Sondergaard T.E."/>
            <person name="Sorensen J.L."/>
            <person name="Fitzpatrick D.A."/>
            <person name="Frisvad J.C."/>
            <person name="Nielsen K.L."/>
        </authorList>
    </citation>
    <scope>NUCLEOTIDE SEQUENCE</scope>
    <source>
        <strain evidence="1">IBT 23319</strain>
    </source>
</reference>
<evidence type="ECO:0000313" key="2">
    <source>
        <dbReference type="Proteomes" id="UP001147733"/>
    </source>
</evidence>
<keyword evidence="2" id="KW-1185">Reference proteome</keyword>
<reference evidence="1" key="1">
    <citation type="submission" date="2022-11" db="EMBL/GenBank/DDBJ databases">
        <authorList>
            <person name="Petersen C."/>
        </authorList>
    </citation>
    <scope>NUCLEOTIDE SEQUENCE</scope>
    <source>
        <strain evidence="1">IBT 23319</strain>
    </source>
</reference>
<dbReference type="Gene3D" id="3.30.710.10">
    <property type="entry name" value="Potassium Channel Kv1.1, Chain A"/>
    <property type="match status" value="1"/>
</dbReference>